<dbReference type="EMBL" id="PJQY01003033">
    <property type="protein sequence ID" value="PQM40742.1"/>
    <property type="molecule type" value="Genomic_DNA"/>
</dbReference>
<sequence>MASGAHRLHRILKVYRHVYRDVVSLAAMEKYIDCSQIQVVAFSRKASDSDPPFLAVQNVDKDKQKRVLSPEKCSRKRKGKPFRAPLF</sequence>
<comment type="caution">
    <text evidence="2">The sequence shown here is derived from an EMBL/GenBank/DDBJ whole genome shotgun (WGS) entry which is preliminary data.</text>
</comment>
<reference evidence="2 4" key="1">
    <citation type="submission" date="2018-02" db="EMBL/GenBank/DDBJ databases">
        <title>Draft genome of wild Prunus yedoensis var. nudiflora.</title>
        <authorList>
            <person name="Baek S."/>
            <person name="Kim J.-H."/>
            <person name="Choi K."/>
            <person name="Kim G.-B."/>
            <person name="Cho A."/>
            <person name="Jang H."/>
            <person name="Shin C.-H."/>
            <person name="Yu H.-J."/>
            <person name="Mun J.-H."/>
        </authorList>
    </citation>
    <scope>NUCLEOTIDE SEQUENCE [LARGE SCALE GENOMIC DNA]</scope>
    <source>
        <strain evidence="4">cv. Jeju island</strain>
        <tissue evidence="2">Leaf</tissue>
    </source>
</reference>
<proteinExistence type="predicted"/>
<evidence type="ECO:0000313" key="4">
    <source>
        <dbReference type="Proteomes" id="UP000250321"/>
    </source>
</evidence>
<evidence type="ECO:0000256" key="1">
    <source>
        <dbReference type="SAM" id="MobiDB-lite"/>
    </source>
</evidence>
<name>A0A314UVN9_PRUYE</name>
<dbReference type="Proteomes" id="UP000250321">
    <property type="component" value="Unassembled WGS sequence"/>
</dbReference>
<protein>
    <submittedName>
        <fullName evidence="2">Uncharacterized protein</fullName>
    </submittedName>
</protein>
<gene>
    <name evidence="3" type="ORF">Pyn_06833</name>
    <name evidence="2" type="ORF">Pyn_22089</name>
</gene>
<evidence type="ECO:0000313" key="3">
    <source>
        <dbReference type="EMBL" id="PQQ09591.1"/>
    </source>
</evidence>
<dbReference type="EMBL" id="PJQY01000601">
    <property type="protein sequence ID" value="PQQ09591.1"/>
    <property type="molecule type" value="Genomic_DNA"/>
</dbReference>
<dbReference type="AlphaFoldDB" id="A0A314UVN9"/>
<dbReference type="OrthoDB" id="670813at2759"/>
<keyword evidence="4" id="KW-1185">Reference proteome</keyword>
<feature type="region of interest" description="Disordered" evidence="1">
    <location>
        <begin position="65"/>
        <end position="87"/>
    </location>
</feature>
<organism evidence="2 4">
    <name type="scientific">Prunus yedoensis var. nudiflora</name>
    <dbReference type="NCBI Taxonomy" id="2094558"/>
    <lineage>
        <taxon>Eukaryota</taxon>
        <taxon>Viridiplantae</taxon>
        <taxon>Streptophyta</taxon>
        <taxon>Embryophyta</taxon>
        <taxon>Tracheophyta</taxon>
        <taxon>Spermatophyta</taxon>
        <taxon>Magnoliopsida</taxon>
        <taxon>eudicotyledons</taxon>
        <taxon>Gunneridae</taxon>
        <taxon>Pentapetalae</taxon>
        <taxon>rosids</taxon>
        <taxon>fabids</taxon>
        <taxon>Rosales</taxon>
        <taxon>Rosaceae</taxon>
        <taxon>Amygdaloideae</taxon>
        <taxon>Amygdaleae</taxon>
        <taxon>Prunus</taxon>
    </lineage>
</organism>
<evidence type="ECO:0000313" key="2">
    <source>
        <dbReference type="EMBL" id="PQM40742.1"/>
    </source>
</evidence>
<accession>A0A314UVN9</accession>